<evidence type="ECO:0000313" key="14">
    <source>
        <dbReference type="Proteomes" id="UP001610444"/>
    </source>
</evidence>
<evidence type="ECO:0000256" key="5">
    <source>
        <dbReference type="ARBA" id="ARBA00022502"/>
    </source>
</evidence>
<feature type="transmembrane region" description="Helical" evidence="12">
    <location>
        <begin position="344"/>
        <end position="367"/>
    </location>
</feature>
<keyword evidence="5 12" id="KW-0337">GPI-anchor biosynthesis</keyword>
<dbReference type="PANTHER" id="PTHR12468:SF2">
    <property type="entry name" value="GPI MANNOSYLTRANSFERASE 2"/>
    <property type="match status" value="1"/>
</dbReference>
<evidence type="ECO:0000256" key="4">
    <source>
        <dbReference type="ARBA" id="ARBA00013795"/>
    </source>
</evidence>
<sequence length="473" mass="51983">MTPAPPKLKPIASGVPSFLDPSRPVKSLSVAFWVWKAILFVVIISCPGLGYDTSASLLPFQLNGSAEVISSAEPKHVSLPIPLKFVRWDSIYFVHIAQYGYLFEQEWAFSYVYGSLAKFLSSLLSLSDDSSGVTQVAVAAIVLSHVSHYLSVLALYRLSANVFGRDTERSRLVCFLSSALHIVSPGGAFMSAPYGESLFSFLNITGYYIYSSSCHDLSSKKYLLSHGKLLLAGCFFAVATSVRSNGILSGILLAYDAIWQAYGLVSRRSMGTMVVRLGFTIISGCIVALGLLIPQYLAYTSYCTNKDYIRPWCQSLLPSIYGWVQRHYWGVGFLKYWTVPNIPLFLLATPMLLILFLSSLWALGAGVSPRSSGTTPKTSSTISSSPASSLLTQLAIAQFILTVMAVTSYHVQIVNRISSGYPLWYWYLVWRALWTSDTTQSAKNRTQVLLVVQLMVAYALVQAVLFGSFLPPA</sequence>
<evidence type="ECO:0000256" key="8">
    <source>
        <dbReference type="ARBA" id="ARBA00022692"/>
    </source>
</evidence>
<comment type="function">
    <text evidence="12">Mannosyltransferase involved in glycosylphosphatidylinositol-anchor biosynthesis.</text>
</comment>
<keyword evidence="14" id="KW-1185">Reference proteome</keyword>
<evidence type="ECO:0000256" key="1">
    <source>
        <dbReference type="ARBA" id="ARBA00004477"/>
    </source>
</evidence>
<evidence type="ECO:0000256" key="2">
    <source>
        <dbReference type="ARBA" id="ARBA00004687"/>
    </source>
</evidence>
<dbReference type="Proteomes" id="UP001610444">
    <property type="component" value="Unassembled WGS sequence"/>
</dbReference>
<feature type="transmembrane region" description="Helical" evidence="12">
    <location>
        <begin position="448"/>
        <end position="470"/>
    </location>
</feature>
<comment type="subcellular location">
    <subcellularLocation>
        <location evidence="1 12">Endoplasmic reticulum membrane</location>
        <topology evidence="1 12">Multi-pass membrane protein</topology>
    </subcellularLocation>
</comment>
<feature type="transmembrane region" description="Helical" evidence="12">
    <location>
        <begin position="170"/>
        <end position="188"/>
    </location>
</feature>
<feature type="transmembrane region" description="Helical" evidence="12">
    <location>
        <begin position="136"/>
        <end position="158"/>
    </location>
</feature>
<dbReference type="InterPro" id="IPR007315">
    <property type="entry name" value="PIG-V/Gpi18"/>
</dbReference>
<keyword evidence="11 12" id="KW-0472">Membrane</keyword>
<accession>A0ABR4JLN6</accession>
<feature type="transmembrane region" description="Helical" evidence="12">
    <location>
        <begin position="277"/>
        <end position="297"/>
    </location>
</feature>
<name>A0ABR4JLN6_9EURO</name>
<evidence type="ECO:0000256" key="9">
    <source>
        <dbReference type="ARBA" id="ARBA00022824"/>
    </source>
</evidence>
<feature type="transmembrane region" description="Helical" evidence="12">
    <location>
        <begin position="30"/>
        <end position="51"/>
    </location>
</feature>
<dbReference type="EC" id="2.4.1.-" evidence="12"/>
<evidence type="ECO:0000313" key="13">
    <source>
        <dbReference type="EMBL" id="KAL2840761.1"/>
    </source>
</evidence>
<dbReference type="EMBL" id="JBFXLR010000063">
    <property type="protein sequence ID" value="KAL2840761.1"/>
    <property type="molecule type" value="Genomic_DNA"/>
</dbReference>
<organism evidence="13 14">
    <name type="scientific">Aspergillus pseudodeflectus</name>
    <dbReference type="NCBI Taxonomy" id="176178"/>
    <lineage>
        <taxon>Eukaryota</taxon>
        <taxon>Fungi</taxon>
        <taxon>Dikarya</taxon>
        <taxon>Ascomycota</taxon>
        <taxon>Pezizomycotina</taxon>
        <taxon>Eurotiomycetes</taxon>
        <taxon>Eurotiomycetidae</taxon>
        <taxon>Eurotiales</taxon>
        <taxon>Aspergillaceae</taxon>
        <taxon>Aspergillus</taxon>
        <taxon>Aspergillus subgen. Nidulantes</taxon>
    </lineage>
</organism>
<comment type="caution">
    <text evidence="12">Lacks conserved residue(s) required for the propagation of feature annotation.</text>
</comment>
<evidence type="ECO:0000256" key="7">
    <source>
        <dbReference type="ARBA" id="ARBA00022679"/>
    </source>
</evidence>
<dbReference type="Pfam" id="PF04188">
    <property type="entry name" value="Mannosyl_trans2"/>
    <property type="match status" value="1"/>
</dbReference>
<proteinExistence type="inferred from homology"/>
<keyword evidence="7 12" id="KW-0808">Transferase</keyword>
<comment type="pathway">
    <text evidence="2 12">Glycolipid biosynthesis; glycosylphosphatidylinositol-anchor biosynthesis.</text>
</comment>
<dbReference type="RefSeq" id="XP_070894232.1">
    <property type="nucleotide sequence ID" value="XM_071037275.1"/>
</dbReference>
<comment type="similarity">
    <text evidence="3 12">Belongs to the PIGV family.</text>
</comment>
<evidence type="ECO:0000256" key="3">
    <source>
        <dbReference type="ARBA" id="ARBA00008698"/>
    </source>
</evidence>
<keyword evidence="6 12" id="KW-0328">Glycosyltransferase</keyword>
<comment type="caution">
    <text evidence="13">The sequence shown here is derived from an EMBL/GenBank/DDBJ whole genome shotgun (WGS) entry which is preliminary data.</text>
</comment>
<gene>
    <name evidence="13" type="ORF">BJX68DRAFT_185050</name>
</gene>
<evidence type="ECO:0000256" key="10">
    <source>
        <dbReference type="ARBA" id="ARBA00022989"/>
    </source>
</evidence>
<reference evidence="13 14" key="1">
    <citation type="submission" date="2024-07" db="EMBL/GenBank/DDBJ databases">
        <title>Section-level genome sequencing and comparative genomics of Aspergillus sections Usti and Cavernicolus.</title>
        <authorList>
            <consortium name="Lawrence Berkeley National Laboratory"/>
            <person name="Nybo J.L."/>
            <person name="Vesth T.C."/>
            <person name="Theobald S."/>
            <person name="Frisvad J.C."/>
            <person name="Larsen T.O."/>
            <person name="Kjaerboelling I."/>
            <person name="Rothschild-Mancinelli K."/>
            <person name="Lyhne E.K."/>
            <person name="Kogle M.E."/>
            <person name="Barry K."/>
            <person name="Clum A."/>
            <person name="Na H."/>
            <person name="Ledsgaard L."/>
            <person name="Lin J."/>
            <person name="Lipzen A."/>
            <person name="Kuo A."/>
            <person name="Riley R."/>
            <person name="Mondo S."/>
            <person name="LaButti K."/>
            <person name="Haridas S."/>
            <person name="Pangalinan J."/>
            <person name="Salamov A.A."/>
            <person name="Simmons B.A."/>
            <person name="Magnuson J.K."/>
            <person name="Chen J."/>
            <person name="Drula E."/>
            <person name="Henrissat B."/>
            <person name="Wiebenga A."/>
            <person name="Lubbers R.J."/>
            <person name="Gomes A.C."/>
            <person name="Macurrencykelacurrency M.R."/>
            <person name="Stajich J."/>
            <person name="Grigoriev I.V."/>
            <person name="Mortensen U.H."/>
            <person name="De vries R.P."/>
            <person name="Baker S.E."/>
            <person name="Andersen M.R."/>
        </authorList>
    </citation>
    <scope>NUCLEOTIDE SEQUENCE [LARGE SCALE GENOMIC DNA]</scope>
    <source>
        <strain evidence="13 14">CBS 756.74</strain>
    </source>
</reference>
<evidence type="ECO:0000256" key="12">
    <source>
        <dbReference type="RuleBase" id="RU363112"/>
    </source>
</evidence>
<dbReference type="GeneID" id="98152439"/>
<evidence type="ECO:0000256" key="11">
    <source>
        <dbReference type="ARBA" id="ARBA00023136"/>
    </source>
</evidence>
<evidence type="ECO:0000256" key="6">
    <source>
        <dbReference type="ARBA" id="ARBA00022676"/>
    </source>
</evidence>
<keyword evidence="9 12" id="KW-0256">Endoplasmic reticulum</keyword>
<dbReference type="PANTHER" id="PTHR12468">
    <property type="entry name" value="GPI MANNOSYLTRANSFERASE 2"/>
    <property type="match status" value="1"/>
</dbReference>
<keyword evidence="10 12" id="KW-1133">Transmembrane helix</keyword>
<keyword evidence="8 12" id="KW-0812">Transmembrane</keyword>
<dbReference type="GO" id="GO:0016757">
    <property type="term" value="F:glycosyltransferase activity"/>
    <property type="evidence" value="ECO:0007669"/>
    <property type="project" value="UniProtKB-KW"/>
</dbReference>
<protein>
    <recommendedName>
        <fullName evidence="4 12">GPI mannosyltransferase 2</fullName>
        <ecNumber evidence="12">2.4.1.-</ecNumber>
    </recommendedName>
</protein>